<comment type="caution">
    <text evidence="2">The sequence shown here is derived from an EMBL/GenBank/DDBJ whole genome shotgun (WGS) entry which is preliminary data.</text>
</comment>
<evidence type="ECO:0000313" key="3">
    <source>
        <dbReference type="Proteomes" id="UP001627408"/>
    </source>
</evidence>
<feature type="region of interest" description="Disordered" evidence="1">
    <location>
        <begin position="301"/>
        <end position="322"/>
    </location>
</feature>
<feature type="region of interest" description="Disordered" evidence="1">
    <location>
        <begin position="137"/>
        <end position="164"/>
    </location>
</feature>
<dbReference type="EMBL" id="JBHDIY010000004">
    <property type="protein sequence ID" value="MFL4472317.1"/>
    <property type="molecule type" value="Genomic_DNA"/>
</dbReference>
<evidence type="ECO:0000256" key="1">
    <source>
        <dbReference type="SAM" id="MobiDB-lite"/>
    </source>
</evidence>
<sequence>MADIALKGPELKKMVKIAKKRDLNFAYCPGNDPKEDVFVLDRKKKPEVMGRVARAEGTGAKLGLGTARAKGRIMMMTCTREMPQMAKKLKKFLKFEKIPMNVIIMDKDGNIIEEDIEDLPEDPELDSDDVDEEVLDEQRCTEAEDDTAPDASENGEETVDDGARLKQLTTRAGQVKTSIAGLAAEPQAAMNKHFAIVLGALKSSDLDKADDTLTKLETALGKLAAKGNDAGPDPELERLREESIALLGRVEALGNAEGASRLMGVHKLLVDQIDAGNVKKATGTAKALNEAITRLEGQGADTAEAAENQADTNDAQPEGDVDLGAHAVARCPR</sequence>
<feature type="compositionally biased region" description="Acidic residues" evidence="1">
    <location>
        <begin position="143"/>
        <end position="160"/>
    </location>
</feature>
<gene>
    <name evidence="2" type="ORF">ACERZ8_21425</name>
</gene>
<accession>A0ABW8V2S5</accession>
<dbReference type="Proteomes" id="UP001627408">
    <property type="component" value="Unassembled WGS sequence"/>
</dbReference>
<evidence type="ECO:0000313" key="2">
    <source>
        <dbReference type="EMBL" id="MFL4472317.1"/>
    </source>
</evidence>
<proteinExistence type="predicted"/>
<organism evidence="2 3">
    <name type="scientific">Tateyamaria armeniaca</name>
    <dbReference type="NCBI Taxonomy" id="2518930"/>
    <lineage>
        <taxon>Bacteria</taxon>
        <taxon>Pseudomonadati</taxon>
        <taxon>Pseudomonadota</taxon>
        <taxon>Alphaproteobacteria</taxon>
        <taxon>Rhodobacterales</taxon>
        <taxon>Roseobacteraceae</taxon>
        <taxon>Tateyamaria</taxon>
    </lineage>
</organism>
<reference evidence="2 3" key="1">
    <citation type="submission" date="2024-08" db="EMBL/GenBank/DDBJ databases">
        <title>Tateyamaria sp. nov., isolated from marine algae.</title>
        <authorList>
            <person name="Choi B.J."/>
            <person name="Kim J.M."/>
            <person name="Lee J.K."/>
            <person name="Choi D.G."/>
            <person name="Bayburt H."/>
            <person name="Baek J.H."/>
            <person name="Han D.M."/>
            <person name="Jeon C.O."/>
        </authorList>
    </citation>
    <scope>NUCLEOTIDE SEQUENCE [LARGE SCALE GENOMIC DNA]</scope>
    <source>
        <strain evidence="2 3">KMU-156</strain>
    </source>
</reference>
<protein>
    <submittedName>
        <fullName evidence="2">Uncharacterized protein</fullName>
    </submittedName>
</protein>
<dbReference type="RefSeq" id="WP_407594491.1">
    <property type="nucleotide sequence ID" value="NZ_JBHDIY010000004.1"/>
</dbReference>
<keyword evidence="3" id="KW-1185">Reference proteome</keyword>
<name>A0ABW8V2S5_9RHOB</name>